<comment type="caution">
    <text evidence="2">The sequence shown here is derived from an EMBL/GenBank/DDBJ whole genome shotgun (WGS) entry which is preliminary data.</text>
</comment>
<feature type="compositionally biased region" description="Basic and acidic residues" evidence="1">
    <location>
        <begin position="127"/>
        <end position="137"/>
    </location>
</feature>
<gene>
    <name evidence="2" type="ORF">KIW84_050035</name>
</gene>
<accession>A0A9D5AE41</accession>
<name>A0A9D5AE41_PEA</name>
<reference evidence="2 3" key="1">
    <citation type="journal article" date="2022" name="Nat. Genet.">
        <title>Improved pea reference genome and pan-genome highlight genomic features and evolutionary characteristics.</title>
        <authorList>
            <person name="Yang T."/>
            <person name="Liu R."/>
            <person name="Luo Y."/>
            <person name="Hu S."/>
            <person name="Wang D."/>
            <person name="Wang C."/>
            <person name="Pandey M.K."/>
            <person name="Ge S."/>
            <person name="Xu Q."/>
            <person name="Li N."/>
            <person name="Li G."/>
            <person name="Huang Y."/>
            <person name="Saxena R.K."/>
            <person name="Ji Y."/>
            <person name="Li M."/>
            <person name="Yan X."/>
            <person name="He Y."/>
            <person name="Liu Y."/>
            <person name="Wang X."/>
            <person name="Xiang C."/>
            <person name="Varshney R.K."/>
            <person name="Ding H."/>
            <person name="Gao S."/>
            <person name="Zong X."/>
        </authorList>
    </citation>
    <scope>NUCLEOTIDE SEQUENCE [LARGE SCALE GENOMIC DNA]</scope>
    <source>
        <strain evidence="2 3">cv. Zhongwan 6</strain>
    </source>
</reference>
<protein>
    <submittedName>
        <fullName evidence="2">Uncharacterized protein</fullName>
    </submittedName>
</protein>
<dbReference type="Proteomes" id="UP001058974">
    <property type="component" value="Chromosome 5"/>
</dbReference>
<evidence type="ECO:0000256" key="1">
    <source>
        <dbReference type="SAM" id="MobiDB-lite"/>
    </source>
</evidence>
<organism evidence="2 3">
    <name type="scientific">Pisum sativum</name>
    <name type="common">Garden pea</name>
    <name type="synonym">Lathyrus oleraceus</name>
    <dbReference type="NCBI Taxonomy" id="3888"/>
    <lineage>
        <taxon>Eukaryota</taxon>
        <taxon>Viridiplantae</taxon>
        <taxon>Streptophyta</taxon>
        <taxon>Embryophyta</taxon>
        <taxon>Tracheophyta</taxon>
        <taxon>Spermatophyta</taxon>
        <taxon>Magnoliopsida</taxon>
        <taxon>eudicotyledons</taxon>
        <taxon>Gunneridae</taxon>
        <taxon>Pentapetalae</taxon>
        <taxon>rosids</taxon>
        <taxon>fabids</taxon>
        <taxon>Fabales</taxon>
        <taxon>Fabaceae</taxon>
        <taxon>Papilionoideae</taxon>
        <taxon>50 kb inversion clade</taxon>
        <taxon>NPAAA clade</taxon>
        <taxon>Hologalegina</taxon>
        <taxon>IRL clade</taxon>
        <taxon>Fabeae</taxon>
        <taxon>Lathyrus</taxon>
    </lineage>
</organism>
<dbReference type="Gramene" id="Psat05G0003500-T1">
    <property type="protein sequence ID" value="KAI5402260.1"/>
    <property type="gene ID" value="KIW84_050035"/>
</dbReference>
<proteinExistence type="predicted"/>
<feature type="compositionally biased region" description="Polar residues" evidence="1">
    <location>
        <begin position="150"/>
        <end position="162"/>
    </location>
</feature>
<feature type="compositionally biased region" description="Polar residues" evidence="1">
    <location>
        <begin position="102"/>
        <end position="115"/>
    </location>
</feature>
<dbReference type="EMBL" id="JAMSHJ010000005">
    <property type="protein sequence ID" value="KAI5402260.1"/>
    <property type="molecule type" value="Genomic_DNA"/>
</dbReference>
<dbReference type="AlphaFoldDB" id="A0A9D5AE41"/>
<evidence type="ECO:0000313" key="3">
    <source>
        <dbReference type="Proteomes" id="UP001058974"/>
    </source>
</evidence>
<evidence type="ECO:0000313" key="2">
    <source>
        <dbReference type="EMBL" id="KAI5402260.1"/>
    </source>
</evidence>
<keyword evidence="3" id="KW-1185">Reference proteome</keyword>
<sequence>MFQHVTGAAITTVGRSLPDRNPAKLMAPPAAWDLWVTNCSQLLLVCHILLSKPKPDSISSTPPLSSDVASTKLNVQDIIKRHQAQIVTSLKDPDINTRIRGSYTSSKFRSPVTSIQRRKRKAVSSRGNRDIKSDKNEGSSVLHVQRDTQLHNGEFQSSSLQQAGKEEICSDSGVDS</sequence>
<feature type="region of interest" description="Disordered" evidence="1">
    <location>
        <begin position="101"/>
        <end position="176"/>
    </location>
</feature>